<dbReference type="InterPro" id="IPR036394">
    <property type="entry name" value="Ribosomal_uL22_sf"/>
</dbReference>
<dbReference type="InterPro" id="IPR001063">
    <property type="entry name" value="Ribosomal_uL22"/>
</dbReference>
<dbReference type="PANTHER" id="PTHR13501">
    <property type="entry name" value="CHLOROPLAST 50S RIBOSOMAL PROTEIN L22-RELATED"/>
    <property type="match status" value="1"/>
</dbReference>
<dbReference type="SUPFAM" id="SSF54843">
    <property type="entry name" value="Ribosomal protein L22"/>
    <property type="match status" value="1"/>
</dbReference>
<keyword evidence="5" id="KW-0699">rRNA-binding</keyword>
<protein>
    <recommendedName>
        <fullName evidence="6">50S ribosomal protein L22</fullName>
    </recommendedName>
</protein>
<comment type="function">
    <text evidence="6">This protein binds specifically to 23S rRNA; its binding is stimulated by other ribosomal proteins, e.g., L4, L17, and L20. It is important during the early stages of 50S assembly. It makes multiple contacts with different domains of the 23S rRNA in the assembled 50S subunit and ribosome.</text>
</comment>
<dbReference type="EMBL" id="MFJX01000011">
    <property type="protein sequence ID" value="OGG31482.1"/>
    <property type="molecule type" value="Genomic_DNA"/>
</dbReference>
<keyword evidence="5" id="KW-0694">RNA-binding</keyword>
<accession>A0A1F6B406</accession>
<dbReference type="GO" id="GO:0022625">
    <property type="term" value="C:cytosolic large ribosomal subunit"/>
    <property type="evidence" value="ECO:0007669"/>
    <property type="project" value="TreeGrafter"/>
</dbReference>
<keyword evidence="2 4" id="KW-0689">Ribosomal protein</keyword>
<evidence type="ECO:0000256" key="5">
    <source>
        <dbReference type="RuleBase" id="RU004006"/>
    </source>
</evidence>
<evidence type="ECO:0000256" key="2">
    <source>
        <dbReference type="ARBA" id="ARBA00022980"/>
    </source>
</evidence>
<dbReference type="GO" id="GO:0003735">
    <property type="term" value="F:structural constituent of ribosome"/>
    <property type="evidence" value="ECO:0007669"/>
    <property type="project" value="InterPro"/>
</dbReference>
<evidence type="ECO:0000313" key="8">
    <source>
        <dbReference type="Proteomes" id="UP000176450"/>
    </source>
</evidence>
<proteinExistence type="inferred from homology"/>
<gene>
    <name evidence="7" type="ORF">A3A63_03590</name>
</gene>
<dbReference type="Gene3D" id="3.90.470.10">
    <property type="entry name" value="Ribosomal protein L22/L17"/>
    <property type="match status" value="1"/>
</dbReference>
<evidence type="ECO:0000256" key="6">
    <source>
        <dbReference type="RuleBase" id="RU004008"/>
    </source>
</evidence>
<evidence type="ECO:0000256" key="1">
    <source>
        <dbReference type="ARBA" id="ARBA00009451"/>
    </source>
</evidence>
<dbReference type="InterPro" id="IPR047867">
    <property type="entry name" value="Ribosomal_uL22_bac/org-type"/>
</dbReference>
<dbReference type="GO" id="GO:0006412">
    <property type="term" value="P:translation"/>
    <property type="evidence" value="ECO:0007669"/>
    <property type="project" value="InterPro"/>
</dbReference>
<dbReference type="Proteomes" id="UP000176450">
    <property type="component" value="Unassembled WGS sequence"/>
</dbReference>
<evidence type="ECO:0000313" key="7">
    <source>
        <dbReference type="EMBL" id="OGG31482.1"/>
    </source>
</evidence>
<dbReference type="AlphaFoldDB" id="A0A1F6B406"/>
<comment type="caution">
    <text evidence="7">The sequence shown here is derived from an EMBL/GenBank/DDBJ whole genome shotgun (WGS) entry which is preliminary data.</text>
</comment>
<keyword evidence="3 4" id="KW-0687">Ribonucleoprotein</keyword>
<evidence type="ECO:0000256" key="4">
    <source>
        <dbReference type="RuleBase" id="RU004005"/>
    </source>
</evidence>
<dbReference type="PANTHER" id="PTHR13501:SF8">
    <property type="entry name" value="LARGE RIBOSOMAL SUBUNIT PROTEIN UL22M"/>
    <property type="match status" value="1"/>
</dbReference>
<dbReference type="GO" id="GO:0019843">
    <property type="term" value="F:rRNA binding"/>
    <property type="evidence" value="ECO:0007669"/>
    <property type="project" value="UniProtKB-KW"/>
</dbReference>
<organism evidence="7 8">
    <name type="scientific">Candidatus Gottesmanbacteria bacterium RIFCSPLOWO2_01_FULL_46_9</name>
    <dbReference type="NCBI Taxonomy" id="1798394"/>
    <lineage>
        <taxon>Bacteria</taxon>
        <taxon>Candidatus Gottesmaniibacteriota</taxon>
    </lineage>
</organism>
<reference evidence="7 8" key="1">
    <citation type="journal article" date="2016" name="Nat. Commun.">
        <title>Thousands of microbial genomes shed light on interconnected biogeochemical processes in an aquifer system.</title>
        <authorList>
            <person name="Anantharaman K."/>
            <person name="Brown C.T."/>
            <person name="Hug L.A."/>
            <person name="Sharon I."/>
            <person name="Castelle C.J."/>
            <person name="Probst A.J."/>
            <person name="Thomas B.C."/>
            <person name="Singh A."/>
            <person name="Wilkins M.J."/>
            <person name="Karaoz U."/>
            <person name="Brodie E.L."/>
            <person name="Williams K.H."/>
            <person name="Hubbard S.S."/>
            <person name="Banfield J.F."/>
        </authorList>
    </citation>
    <scope>NUCLEOTIDE SEQUENCE [LARGE SCALE GENOMIC DNA]</scope>
</reference>
<sequence length="91" mass="9723">MLPSDALVQLAHMPKEAAGPMAKVVASAVANAAQKQVQAESLKFKKIEVMGGPVMKRFHAVSRGQAHAYKKHMTHVCVVLSDETGKGISDK</sequence>
<evidence type="ECO:0000256" key="3">
    <source>
        <dbReference type="ARBA" id="ARBA00023274"/>
    </source>
</evidence>
<name>A0A1F6B406_9BACT</name>
<comment type="subunit">
    <text evidence="5">Part of the 50S ribosomal subunit.</text>
</comment>
<dbReference type="Pfam" id="PF00237">
    <property type="entry name" value="Ribosomal_L22"/>
    <property type="match status" value="1"/>
</dbReference>
<comment type="similarity">
    <text evidence="1 4">Belongs to the universal ribosomal protein uL22 family.</text>
</comment>